<name>A0AAD6BSC9_9EURO</name>
<dbReference type="RefSeq" id="XP_056759566.1">
    <property type="nucleotide sequence ID" value="XM_056914812.1"/>
</dbReference>
<dbReference type="GeneID" id="81605055"/>
<reference evidence="1" key="1">
    <citation type="submission" date="2022-12" db="EMBL/GenBank/DDBJ databases">
        <authorList>
            <person name="Petersen C."/>
        </authorList>
    </citation>
    <scope>NUCLEOTIDE SEQUENCE</scope>
    <source>
        <strain evidence="1">IBT 16125</strain>
    </source>
</reference>
<dbReference type="Proteomes" id="UP001213681">
    <property type="component" value="Unassembled WGS sequence"/>
</dbReference>
<comment type="caution">
    <text evidence="1">The sequence shown here is derived from an EMBL/GenBank/DDBJ whole genome shotgun (WGS) entry which is preliminary data.</text>
</comment>
<proteinExistence type="predicted"/>
<evidence type="ECO:0000313" key="2">
    <source>
        <dbReference type="Proteomes" id="UP001213681"/>
    </source>
</evidence>
<evidence type="ECO:0000313" key="1">
    <source>
        <dbReference type="EMBL" id="KAJ5432274.1"/>
    </source>
</evidence>
<dbReference type="EMBL" id="JAPVEA010000009">
    <property type="protein sequence ID" value="KAJ5432274.1"/>
    <property type="molecule type" value="Genomic_DNA"/>
</dbReference>
<sequence length="63" mass="7298">MVISQSVKYIQPLPSDWEAMDTLWLGTLSFRDQGISGNLWAWTGVRSLRWWHYLSSLGSQLLD</sequence>
<reference evidence="1" key="2">
    <citation type="journal article" date="2023" name="IMA Fungus">
        <title>Comparative genomic study of the Penicillium genus elucidates a diverse pangenome and 15 lateral gene transfer events.</title>
        <authorList>
            <person name="Petersen C."/>
            <person name="Sorensen T."/>
            <person name="Nielsen M.R."/>
            <person name="Sondergaard T.E."/>
            <person name="Sorensen J.L."/>
            <person name="Fitzpatrick D.A."/>
            <person name="Frisvad J.C."/>
            <person name="Nielsen K.L."/>
        </authorList>
    </citation>
    <scope>NUCLEOTIDE SEQUENCE</scope>
    <source>
        <strain evidence="1">IBT 16125</strain>
    </source>
</reference>
<gene>
    <name evidence="1" type="ORF">N7458_011430</name>
</gene>
<protein>
    <submittedName>
        <fullName evidence="1">Uncharacterized protein</fullName>
    </submittedName>
</protein>
<accession>A0AAD6BSC9</accession>
<organism evidence="1 2">
    <name type="scientific">Penicillium daleae</name>
    <dbReference type="NCBI Taxonomy" id="63821"/>
    <lineage>
        <taxon>Eukaryota</taxon>
        <taxon>Fungi</taxon>
        <taxon>Dikarya</taxon>
        <taxon>Ascomycota</taxon>
        <taxon>Pezizomycotina</taxon>
        <taxon>Eurotiomycetes</taxon>
        <taxon>Eurotiomycetidae</taxon>
        <taxon>Eurotiales</taxon>
        <taxon>Aspergillaceae</taxon>
        <taxon>Penicillium</taxon>
    </lineage>
</organism>
<dbReference type="AlphaFoldDB" id="A0AAD6BSC9"/>
<keyword evidence="2" id="KW-1185">Reference proteome</keyword>